<dbReference type="AlphaFoldDB" id="A0A846TQV8"/>
<protein>
    <recommendedName>
        <fullName evidence="3">DUF559 domain-containing protein</fullName>
    </recommendedName>
</protein>
<name>A0A846TQV8_9MICC</name>
<evidence type="ECO:0008006" key="3">
    <source>
        <dbReference type="Google" id="ProtNLM"/>
    </source>
</evidence>
<proteinExistence type="predicted"/>
<comment type="caution">
    <text evidence="1">The sequence shown here is derived from an EMBL/GenBank/DDBJ whole genome shotgun (WGS) entry which is preliminary data.</text>
</comment>
<evidence type="ECO:0000313" key="2">
    <source>
        <dbReference type="Proteomes" id="UP000521379"/>
    </source>
</evidence>
<dbReference type="RefSeq" id="WP_157980467.1">
    <property type="nucleotide sequence ID" value="NZ_JAAVUN010000007.1"/>
</dbReference>
<accession>A0A846TQV8</accession>
<dbReference type="Proteomes" id="UP000521379">
    <property type="component" value="Unassembled WGS sequence"/>
</dbReference>
<evidence type="ECO:0000313" key="1">
    <source>
        <dbReference type="EMBL" id="NKE09300.1"/>
    </source>
</evidence>
<gene>
    <name evidence="1" type="ORF">GTW58_04960</name>
</gene>
<dbReference type="InterPro" id="IPR011335">
    <property type="entry name" value="Restrct_endonuc-II-like"/>
</dbReference>
<reference evidence="1 2" key="1">
    <citation type="submission" date="2020-02" db="EMBL/GenBank/DDBJ databases">
        <authorList>
            <person name="Sun Q."/>
        </authorList>
    </citation>
    <scope>NUCLEOTIDE SEQUENCE [LARGE SCALE GENOMIC DNA]</scope>
    <source>
        <strain evidence="1 2">YIM 13062</strain>
    </source>
</reference>
<sequence>MPTPQHVPPPELRDRCFSLRDATRTGLTGHQLFGPGYESVMTGVWRSVHHSVHQDPVARLLDALPPLLSSLPTTAASHLTSALLLGLRLPGWLRTSTPIHLTRWVAGRAPRVAGVTGHVAQLDPQDRWSSGDVRVVGPTRTVVDLAGMKDPHSGTNLITDDALVAVLDGLISFHQTGIHAGKPPLRALAEVEADLERMGRRRGVARVRRNLSRCAAGVDSALETHARLALEHAGLAGFVTDREIRVPGMGSANPGLAHEQWKIAIRVEGPHHDQQGQRTRDIKRQRITEAAGWIEIRVTAADLVPPYPGGEPRIVNLVREAMKQRVASSRR</sequence>
<dbReference type="SUPFAM" id="SSF52980">
    <property type="entry name" value="Restriction endonuclease-like"/>
    <property type="match status" value="1"/>
</dbReference>
<dbReference type="EMBL" id="JAAVUN010000007">
    <property type="protein sequence ID" value="NKE09300.1"/>
    <property type="molecule type" value="Genomic_DNA"/>
</dbReference>
<keyword evidence="2" id="KW-1185">Reference proteome</keyword>
<organism evidence="1 2">
    <name type="scientific">Kocuria subflava</name>
    <dbReference type="NCBI Taxonomy" id="1736139"/>
    <lineage>
        <taxon>Bacteria</taxon>
        <taxon>Bacillati</taxon>
        <taxon>Actinomycetota</taxon>
        <taxon>Actinomycetes</taxon>
        <taxon>Micrococcales</taxon>
        <taxon>Micrococcaceae</taxon>
        <taxon>Kocuria</taxon>
    </lineage>
</organism>